<comment type="caution">
    <text evidence="2">The sequence shown here is derived from an EMBL/GenBank/DDBJ whole genome shotgun (WGS) entry which is preliminary data.</text>
</comment>
<proteinExistence type="predicted"/>
<evidence type="ECO:0000256" key="1">
    <source>
        <dbReference type="SAM" id="MobiDB-lite"/>
    </source>
</evidence>
<feature type="region of interest" description="Disordered" evidence="1">
    <location>
        <begin position="656"/>
        <end position="675"/>
    </location>
</feature>
<feature type="region of interest" description="Disordered" evidence="1">
    <location>
        <begin position="500"/>
        <end position="530"/>
    </location>
</feature>
<evidence type="ECO:0000313" key="3">
    <source>
        <dbReference type="Proteomes" id="UP001596112"/>
    </source>
</evidence>
<dbReference type="RefSeq" id="WP_272168960.1">
    <property type="nucleotide sequence ID" value="NZ_JAQOSL010000006.1"/>
</dbReference>
<feature type="region of interest" description="Disordered" evidence="1">
    <location>
        <begin position="814"/>
        <end position="838"/>
    </location>
</feature>
<name>A0ABW1B330_9ACTN</name>
<dbReference type="EMBL" id="JBHSNZ010000004">
    <property type="protein sequence ID" value="MFC5807353.1"/>
    <property type="molecule type" value="Genomic_DNA"/>
</dbReference>
<gene>
    <name evidence="2" type="ORF">ACFQGO_07490</name>
</gene>
<dbReference type="Proteomes" id="UP001596112">
    <property type="component" value="Unassembled WGS sequence"/>
</dbReference>
<feature type="compositionally biased region" description="Basic and acidic residues" evidence="1">
    <location>
        <begin position="827"/>
        <end position="838"/>
    </location>
</feature>
<reference evidence="3" key="1">
    <citation type="journal article" date="2019" name="Int. J. Syst. Evol. Microbiol.">
        <title>The Global Catalogue of Microorganisms (GCM) 10K type strain sequencing project: providing services to taxonomists for standard genome sequencing and annotation.</title>
        <authorList>
            <consortium name="The Broad Institute Genomics Platform"/>
            <consortium name="The Broad Institute Genome Sequencing Center for Infectious Disease"/>
            <person name="Wu L."/>
            <person name="Ma J."/>
        </authorList>
    </citation>
    <scope>NUCLEOTIDE SEQUENCE [LARGE SCALE GENOMIC DNA]</scope>
    <source>
        <strain evidence="3">JCM 9918</strain>
    </source>
</reference>
<organism evidence="2 3">
    <name type="scientific">Streptomyces heilongjiangensis</name>
    <dbReference type="NCBI Taxonomy" id="945052"/>
    <lineage>
        <taxon>Bacteria</taxon>
        <taxon>Bacillati</taxon>
        <taxon>Actinomycetota</taxon>
        <taxon>Actinomycetes</taxon>
        <taxon>Kitasatosporales</taxon>
        <taxon>Streptomycetaceae</taxon>
        <taxon>Streptomyces</taxon>
    </lineage>
</organism>
<sequence>MTSFPDGGDTRKVQTAVIGRAGSDVPVFLPYEHDEFDTFMRGRSRDEFYCGTLLGGCGKKLTPKRYTEKKCHFAHRPPVHCRRTANGESSADHLYIGQALAQWLARQNHRKAKASYRTVGDRPGGTVDFRLSGGRQFVRVQMARLGLRQWQREAEDLARGVDCVEWLFGPDSMLAYDRVETHGYAIRVECRTAGATRQVRIGTQLPGNTIEWTTLSECSMTRAGIITPSLAHTPQGIVPRRSTEAAATPAQVSFRLADDTVAFTGAAPRNEVPPPAGTKGRVYDADIQPVGSAALRARIVLPPITPAPNPSRVYVLGGGVTLTPLGADAQDEAPAWLLSAGRTRRLNAEEAAAWSGLKPALPESAVSGPTQTAQPAPTPDAPRPRLSDPEIVASLRQSLERTARSRGRVTWSTLVRAMGDGAEPITPERRLKLLVAMDFPRAQDRPMLSALLTTGGDGPASFFAAVLTELGGAPGLSSQEAHRIHLQELERAYRLCGGRAAEASPRGKGAETPSTSAPQPQGVQEAQKSPAVREPISPAGLPALQLVLALREHLRARAKNGAADVTWRELSEATGFAFRLLSDERCANLLFRVDEPLHDRGLMYAALVVADDGKPLPYFATILQRHGRPVPGLLSEVHWARQLEVGRIRDAYTEAQRPQKAAGAAPAEAASVPVAQSDSAPQVDVSEAAAIGTLTGLRWRFDRARQAGDLAEAKRVWQTAGRLYGTKLTPEIQAEHRNDLLAMSEWVRDRENENVLAELRPLLENLLRRDGAAADNTLRDGLNRAKELKRKYHGKLPEDLQAALGACGERLDELTASRSEVTPPAPETDRESRPSREKLSELAAVVRAVLEDVAQGGTTTTWSAMRHRPGADLPHLHPDDQGEVLVLVDVDTPMSEPLLSALVTTNNGEMHPLYRHVAYSLGRELPVRQDELHAQWQLDVLRLYGLWKHR</sequence>
<evidence type="ECO:0000313" key="2">
    <source>
        <dbReference type="EMBL" id="MFC5807353.1"/>
    </source>
</evidence>
<accession>A0ABW1B330</accession>
<keyword evidence="3" id="KW-1185">Reference proteome</keyword>
<feature type="compositionally biased region" description="Polar residues" evidence="1">
    <location>
        <begin position="512"/>
        <end position="527"/>
    </location>
</feature>
<protein>
    <submittedName>
        <fullName evidence="2">Competence protein CoiA family protein</fullName>
    </submittedName>
</protein>
<feature type="region of interest" description="Disordered" evidence="1">
    <location>
        <begin position="357"/>
        <end position="387"/>
    </location>
</feature>